<dbReference type="Proteomes" id="UP000230750">
    <property type="component" value="Unassembled WGS sequence"/>
</dbReference>
<evidence type="ECO:0000313" key="6">
    <source>
        <dbReference type="Proteomes" id="UP000230750"/>
    </source>
</evidence>
<dbReference type="PANTHER" id="PTHR46682">
    <property type="entry name" value="ADHESION G-PROTEIN COUPLED RECEPTOR V1"/>
    <property type="match status" value="1"/>
</dbReference>
<dbReference type="GO" id="GO:0071277">
    <property type="term" value="P:cellular response to calcium ion"/>
    <property type="evidence" value="ECO:0007669"/>
    <property type="project" value="TreeGrafter"/>
</dbReference>
<evidence type="ECO:0000256" key="2">
    <source>
        <dbReference type="ARBA" id="ARBA00022737"/>
    </source>
</evidence>
<comment type="caution">
    <text evidence="5">The sequence shown here is derived from an EMBL/GenBank/DDBJ whole genome shotgun (WGS) entry which is preliminary data.</text>
</comment>
<dbReference type="GO" id="GO:0010855">
    <property type="term" value="F:adenylate cyclase inhibitor activity"/>
    <property type="evidence" value="ECO:0007669"/>
    <property type="project" value="TreeGrafter"/>
</dbReference>
<sequence>MVSCSLLQQKNEDGEVEVYEGSGTDGILRLPVTRSAGAIGIIGFGWTATTITATSSDFSPLTGNITMAAGQREATVDISIVDDEIEEDTERFTVHIDNPTGGAVLGEELTLLVKILKNDSPRGLFGFSYLQETVAEGGEASFSVERPRLTGVCRYPLELEAPGEVTSAQLRVFYNSKREHSEEESMSLLWEMKYWKEKKDLSSPFHQMKMLKYHQLIIKQTVIIQPDEGSSGLVSILPASRSVLVGEPTPTHDGTVMIQITRGIGFLTVDDSIPELKRDFSLILASITGGALIDSTNGANQASITVVASDSPFGIFEFQQPLQVTVDEDVQEVHMVVVRQAGIFGRVQVNYTTIAGRLLLTRIT</sequence>
<proteinExistence type="predicted"/>
<reference evidence="5 6" key="1">
    <citation type="journal article" date="2017" name="PLoS Biol.">
        <title>The sea cucumber genome provides insights into morphological evolution and visceral regeneration.</title>
        <authorList>
            <person name="Zhang X."/>
            <person name="Sun L."/>
            <person name="Yuan J."/>
            <person name="Sun Y."/>
            <person name="Gao Y."/>
            <person name="Zhang L."/>
            <person name="Li S."/>
            <person name="Dai H."/>
            <person name="Hamel J.F."/>
            <person name="Liu C."/>
            <person name="Yu Y."/>
            <person name="Liu S."/>
            <person name="Lin W."/>
            <person name="Guo K."/>
            <person name="Jin S."/>
            <person name="Xu P."/>
            <person name="Storey K.B."/>
            <person name="Huan P."/>
            <person name="Zhang T."/>
            <person name="Zhou Y."/>
            <person name="Zhang J."/>
            <person name="Lin C."/>
            <person name="Li X."/>
            <person name="Xing L."/>
            <person name="Huo D."/>
            <person name="Sun M."/>
            <person name="Wang L."/>
            <person name="Mercier A."/>
            <person name="Li F."/>
            <person name="Yang H."/>
            <person name="Xiang J."/>
        </authorList>
    </citation>
    <scope>NUCLEOTIDE SEQUENCE [LARGE SCALE GENOMIC DNA]</scope>
    <source>
        <strain evidence="5">Shaxun</strain>
        <tissue evidence="5">Muscle</tissue>
    </source>
</reference>
<dbReference type="OrthoDB" id="2324346at2759"/>
<dbReference type="SUPFAM" id="SSF141072">
    <property type="entry name" value="CalX-like"/>
    <property type="match status" value="2"/>
</dbReference>
<dbReference type="InterPro" id="IPR003644">
    <property type="entry name" value="Calx_beta"/>
</dbReference>
<dbReference type="AlphaFoldDB" id="A0A2G8KGT2"/>
<dbReference type="EMBL" id="MRZV01000595">
    <property type="protein sequence ID" value="PIK47202.1"/>
    <property type="molecule type" value="Genomic_DNA"/>
</dbReference>
<dbReference type="STRING" id="307972.A0A2G8KGT2"/>
<keyword evidence="3" id="KW-0106">Calcium</keyword>
<evidence type="ECO:0000256" key="1">
    <source>
        <dbReference type="ARBA" id="ARBA00022729"/>
    </source>
</evidence>
<evidence type="ECO:0000256" key="3">
    <source>
        <dbReference type="ARBA" id="ARBA00022837"/>
    </source>
</evidence>
<keyword evidence="6" id="KW-1185">Reference proteome</keyword>
<keyword evidence="2" id="KW-0677">Repeat</keyword>
<accession>A0A2G8KGT2</accession>
<dbReference type="Gene3D" id="2.60.40.2030">
    <property type="match status" value="2"/>
</dbReference>
<protein>
    <submittedName>
        <fullName evidence="5">Putative G-protein coupled receptor</fullName>
    </submittedName>
</protein>
<dbReference type="Pfam" id="PF03160">
    <property type="entry name" value="Calx-beta"/>
    <property type="match status" value="2"/>
</dbReference>
<organism evidence="5 6">
    <name type="scientific">Stichopus japonicus</name>
    <name type="common">Sea cucumber</name>
    <dbReference type="NCBI Taxonomy" id="307972"/>
    <lineage>
        <taxon>Eukaryota</taxon>
        <taxon>Metazoa</taxon>
        <taxon>Echinodermata</taxon>
        <taxon>Eleutherozoa</taxon>
        <taxon>Echinozoa</taxon>
        <taxon>Holothuroidea</taxon>
        <taxon>Aspidochirotacea</taxon>
        <taxon>Aspidochirotida</taxon>
        <taxon>Stichopodidae</taxon>
        <taxon>Apostichopus</taxon>
    </lineage>
</organism>
<dbReference type="PANTHER" id="PTHR46682:SF1">
    <property type="entry name" value="ADHESION G-PROTEIN COUPLED RECEPTOR V1"/>
    <property type="match status" value="1"/>
</dbReference>
<feature type="domain" description="Calx-beta" evidence="4">
    <location>
        <begin position="6"/>
        <end position="97"/>
    </location>
</feature>
<keyword evidence="1" id="KW-0732">Signal</keyword>
<dbReference type="InterPro" id="IPR026919">
    <property type="entry name" value="ADGRV1"/>
</dbReference>
<dbReference type="GO" id="GO:0016020">
    <property type="term" value="C:membrane"/>
    <property type="evidence" value="ECO:0007669"/>
    <property type="project" value="InterPro"/>
</dbReference>
<dbReference type="GO" id="GO:0004930">
    <property type="term" value="F:G protein-coupled receptor activity"/>
    <property type="evidence" value="ECO:0007669"/>
    <property type="project" value="InterPro"/>
</dbReference>
<dbReference type="GO" id="GO:0001965">
    <property type="term" value="F:G-protein alpha-subunit binding"/>
    <property type="evidence" value="ECO:0007669"/>
    <property type="project" value="TreeGrafter"/>
</dbReference>
<evidence type="ECO:0000313" key="5">
    <source>
        <dbReference type="EMBL" id="PIK47202.1"/>
    </source>
</evidence>
<keyword evidence="5" id="KW-0675">Receptor</keyword>
<evidence type="ECO:0000259" key="4">
    <source>
        <dbReference type="SMART" id="SM00237"/>
    </source>
</evidence>
<dbReference type="GO" id="GO:0005737">
    <property type="term" value="C:cytoplasm"/>
    <property type="evidence" value="ECO:0007669"/>
    <property type="project" value="TreeGrafter"/>
</dbReference>
<name>A0A2G8KGT2_STIJA</name>
<dbReference type="SMART" id="SM00237">
    <property type="entry name" value="Calx_beta"/>
    <property type="match status" value="1"/>
</dbReference>
<dbReference type="InterPro" id="IPR038081">
    <property type="entry name" value="CalX-like_sf"/>
</dbReference>
<gene>
    <name evidence="5" type="ORF">BSL78_15925</name>
</gene>